<evidence type="ECO:0000256" key="2">
    <source>
        <dbReference type="ARBA" id="ARBA00023015"/>
    </source>
</evidence>
<evidence type="ECO:0000256" key="3">
    <source>
        <dbReference type="ARBA" id="ARBA00023082"/>
    </source>
</evidence>
<comment type="similarity">
    <text evidence="1">Belongs to the sigma-70 factor family. ECF subfamily.</text>
</comment>
<keyword evidence="2" id="KW-0805">Transcription regulation</keyword>
<feature type="region of interest" description="Disordered" evidence="6">
    <location>
        <begin position="1"/>
        <end position="20"/>
    </location>
</feature>
<accession>A0A495XID7</accession>
<evidence type="ECO:0000259" key="7">
    <source>
        <dbReference type="Pfam" id="PF04542"/>
    </source>
</evidence>
<name>A0A495XID7_9PSEU</name>
<evidence type="ECO:0000256" key="5">
    <source>
        <dbReference type="ARBA" id="ARBA00023163"/>
    </source>
</evidence>
<evidence type="ECO:0000256" key="4">
    <source>
        <dbReference type="ARBA" id="ARBA00023125"/>
    </source>
</evidence>
<keyword evidence="4" id="KW-0238">DNA-binding</keyword>
<dbReference type="PANTHER" id="PTHR43133:SF8">
    <property type="entry name" value="RNA POLYMERASE SIGMA FACTOR HI_1459-RELATED"/>
    <property type="match status" value="1"/>
</dbReference>
<dbReference type="CDD" id="cd06171">
    <property type="entry name" value="Sigma70_r4"/>
    <property type="match status" value="1"/>
</dbReference>
<dbReference type="InterPro" id="IPR013249">
    <property type="entry name" value="RNA_pol_sigma70_r4_t2"/>
</dbReference>
<evidence type="ECO:0000313" key="10">
    <source>
        <dbReference type="Proteomes" id="UP000272729"/>
    </source>
</evidence>
<dbReference type="InterPro" id="IPR013325">
    <property type="entry name" value="RNA_pol_sigma_r2"/>
</dbReference>
<dbReference type="Proteomes" id="UP000272729">
    <property type="component" value="Unassembled WGS sequence"/>
</dbReference>
<comment type="caution">
    <text evidence="9">The sequence shown here is derived from an EMBL/GenBank/DDBJ whole genome shotgun (WGS) entry which is preliminary data.</text>
</comment>
<dbReference type="Gene3D" id="1.10.1740.10">
    <property type="match status" value="1"/>
</dbReference>
<dbReference type="InterPro" id="IPR007627">
    <property type="entry name" value="RNA_pol_sigma70_r2"/>
</dbReference>
<keyword evidence="5" id="KW-0804">Transcription</keyword>
<dbReference type="AlphaFoldDB" id="A0A495XID7"/>
<dbReference type="Pfam" id="PF08281">
    <property type="entry name" value="Sigma70_r4_2"/>
    <property type="match status" value="1"/>
</dbReference>
<evidence type="ECO:0000256" key="1">
    <source>
        <dbReference type="ARBA" id="ARBA00010641"/>
    </source>
</evidence>
<dbReference type="SUPFAM" id="SSF88659">
    <property type="entry name" value="Sigma3 and sigma4 domains of RNA polymerase sigma factors"/>
    <property type="match status" value="1"/>
</dbReference>
<dbReference type="GO" id="GO:0003677">
    <property type="term" value="F:DNA binding"/>
    <property type="evidence" value="ECO:0007669"/>
    <property type="project" value="UniProtKB-KW"/>
</dbReference>
<feature type="domain" description="RNA polymerase sigma-70 region 2" evidence="7">
    <location>
        <begin position="28"/>
        <end position="95"/>
    </location>
</feature>
<dbReference type="Gene3D" id="1.10.10.10">
    <property type="entry name" value="Winged helix-like DNA-binding domain superfamily/Winged helix DNA-binding domain"/>
    <property type="match status" value="1"/>
</dbReference>
<dbReference type="NCBIfam" id="TIGR02937">
    <property type="entry name" value="sigma70-ECF"/>
    <property type="match status" value="1"/>
</dbReference>
<organism evidence="9 10">
    <name type="scientific">Saccharothrix variisporea</name>
    <dbReference type="NCBI Taxonomy" id="543527"/>
    <lineage>
        <taxon>Bacteria</taxon>
        <taxon>Bacillati</taxon>
        <taxon>Actinomycetota</taxon>
        <taxon>Actinomycetes</taxon>
        <taxon>Pseudonocardiales</taxon>
        <taxon>Pseudonocardiaceae</taxon>
        <taxon>Saccharothrix</taxon>
    </lineage>
</organism>
<gene>
    <name evidence="9" type="ORF">DFJ66_7472</name>
</gene>
<keyword evidence="10" id="KW-1185">Reference proteome</keyword>
<evidence type="ECO:0000259" key="8">
    <source>
        <dbReference type="Pfam" id="PF08281"/>
    </source>
</evidence>
<dbReference type="Pfam" id="PF04542">
    <property type="entry name" value="Sigma70_r2"/>
    <property type="match status" value="1"/>
</dbReference>
<dbReference type="PANTHER" id="PTHR43133">
    <property type="entry name" value="RNA POLYMERASE ECF-TYPE SIGMA FACTO"/>
    <property type="match status" value="1"/>
</dbReference>
<dbReference type="InterPro" id="IPR013324">
    <property type="entry name" value="RNA_pol_sigma_r3/r4-like"/>
</dbReference>
<dbReference type="InterPro" id="IPR014284">
    <property type="entry name" value="RNA_pol_sigma-70_dom"/>
</dbReference>
<evidence type="ECO:0000313" key="9">
    <source>
        <dbReference type="EMBL" id="RKT74130.1"/>
    </source>
</evidence>
<dbReference type="InterPro" id="IPR039425">
    <property type="entry name" value="RNA_pol_sigma-70-like"/>
</dbReference>
<dbReference type="SUPFAM" id="SSF88946">
    <property type="entry name" value="Sigma2 domain of RNA polymerase sigma factors"/>
    <property type="match status" value="1"/>
</dbReference>
<evidence type="ECO:0000256" key="6">
    <source>
        <dbReference type="SAM" id="MobiDB-lite"/>
    </source>
</evidence>
<proteinExistence type="inferred from homology"/>
<sequence>MRTESALAAQRGSPVTDRLDTPDDLAELYDRHARPLHAYLSRRVGAAVADDLAAEAFLVLWEQRHTYDPTRAGARAWLYGVATNLVRRHARSEERRLRAWARHGVPSASDDVGAVVAARADAGALSARLASAIAALRVEERDVLLLVAWADLTPAEIAEVRGVPVATVRTRLHRARTRLRGVDIVEGEGNG</sequence>
<dbReference type="OrthoDB" id="5518337at2"/>
<reference evidence="9 10" key="1">
    <citation type="submission" date="2018-10" db="EMBL/GenBank/DDBJ databases">
        <title>Sequencing the genomes of 1000 actinobacteria strains.</title>
        <authorList>
            <person name="Klenk H.-P."/>
        </authorList>
    </citation>
    <scope>NUCLEOTIDE SEQUENCE [LARGE SCALE GENOMIC DNA]</scope>
    <source>
        <strain evidence="9 10">DSM 43911</strain>
    </source>
</reference>
<feature type="domain" description="RNA polymerase sigma factor 70 region 4 type 2" evidence="8">
    <location>
        <begin position="128"/>
        <end position="179"/>
    </location>
</feature>
<dbReference type="GO" id="GO:0016987">
    <property type="term" value="F:sigma factor activity"/>
    <property type="evidence" value="ECO:0007669"/>
    <property type="project" value="UniProtKB-KW"/>
</dbReference>
<keyword evidence="3" id="KW-0731">Sigma factor</keyword>
<dbReference type="InterPro" id="IPR036388">
    <property type="entry name" value="WH-like_DNA-bd_sf"/>
</dbReference>
<dbReference type="EMBL" id="RBXR01000001">
    <property type="protein sequence ID" value="RKT74130.1"/>
    <property type="molecule type" value="Genomic_DNA"/>
</dbReference>
<protein>
    <submittedName>
        <fullName evidence="9">RNA polymerase sigma-70 factor (ECF subfamily)</fullName>
    </submittedName>
</protein>
<dbReference type="GO" id="GO:0006352">
    <property type="term" value="P:DNA-templated transcription initiation"/>
    <property type="evidence" value="ECO:0007669"/>
    <property type="project" value="InterPro"/>
</dbReference>